<evidence type="ECO:0000256" key="2">
    <source>
        <dbReference type="SAM" id="SignalP"/>
    </source>
</evidence>
<dbReference type="AlphaFoldDB" id="A0AA90NEW5"/>
<protein>
    <submittedName>
        <fullName evidence="4">PQQ-dependent sugar dehydrogenase</fullName>
    </submittedName>
</protein>
<sequence length="352" mass="36763">MTIGRHLRLATAAAALLLLTACAQARPSSTPGTGTPSAPSGGVATVVDRLDAPWSIAFAGTAALVSERDSGRILELVGGSTREVGRIDGAVARGEGGLLGIAVRDGALYAFFTTDADNRIDRYELRGSAGSYALGPSRSILTGLPAASTHNGGRIAFGPDGMLYATTGDAGLPDLAQDLGSPAGKILRMTQDGGRPADNPFPGSLVYSYGHRNAQGIAWAPDGRMYASEFGQNTWDELNEIRAGANYGWPEVEGIGRRTGFVDPLQQWPTSEASPSGIAVVGDRLYIANLRGQRLRVVPLAAPSTSTEQLVREFGRLRDVAPAPGGGVWALTNNTDGRGAPRDGDDRILRIN</sequence>
<reference evidence="4" key="1">
    <citation type="submission" date="2023-08" db="EMBL/GenBank/DDBJ databases">
        <title>The draft genome of Tsukamurella strandjordii strain 050030.</title>
        <authorList>
            <person name="Zhao F."/>
            <person name="Feng Y."/>
            <person name="Zong Z."/>
        </authorList>
    </citation>
    <scope>NUCLEOTIDE SEQUENCE</scope>
    <source>
        <strain evidence="4">050030</strain>
    </source>
</reference>
<keyword evidence="5" id="KW-1185">Reference proteome</keyword>
<evidence type="ECO:0000256" key="1">
    <source>
        <dbReference type="SAM" id="MobiDB-lite"/>
    </source>
</evidence>
<keyword evidence="2" id="KW-0732">Signal</keyword>
<dbReference type="InterPro" id="IPR012938">
    <property type="entry name" value="Glc/Sorbosone_DH"/>
</dbReference>
<dbReference type="RefSeq" id="WP_305110435.1">
    <property type="nucleotide sequence ID" value="NZ_JAUTIX010000002.1"/>
</dbReference>
<dbReference type="Gene3D" id="2.120.10.30">
    <property type="entry name" value="TolB, C-terminal domain"/>
    <property type="match status" value="1"/>
</dbReference>
<name>A0AA90NEW5_9ACTN</name>
<proteinExistence type="predicted"/>
<dbReference type="PROSITE" id="PS51257">
    <property type="entry name" value="PROKAR_LIPOPROTEIN"/>
    <property type="match status" value="1"/>
</dbReference>
<dbReference type="Proteomes" id="UP001178281">
    <property type="component" value="Unassembled WGS sequence"/>
</dbReference>
<evidence type="ECO:0000259" key="3">
    <source>
        <dbReference type="Pfam" id="PF07995"/>
    </source>
</evidence>
<gene>
    <name evidence="4" type="ORF">Q7X28_04430</name>
</gene>
<accession>A0AA90NEW5</accession>
<dbReference type="PANTHER" id="PTHR19328">
    <property type="entry name" value="HEDGEHOG-INTERACTING PROTEIN"/>
    <property type="match status" value="1"/>
</dbReference>
<dbReference type="EMBL" id="JAUTIX010000002">
    <property type="protein sequence ID" value="MDP0397166.1"/>
    <property type="molecule type" value="Genomic_DNA"/>
</dbReference>
<evidence type="ECO:0000313" key="4">
    <source>
        <dbReference type="EMBL" id="MDP0397166.1"/>
    </source>
</evidence>
<organism evidence="4 5">
    <name type="scientific">Tsukamurella strandjordii</name>
    <dbReference type="NCBI Taxonomy" id="147577"/>
    <lineage>
        <taxon>Bacteria</taxon>
        <taxon>Bacillati</taxon>
        <taxon>Actinomycetota</taxon>
        <taxon>Actinomycetes</taxon>
        <taxon>Mycobacteriales</taxon>
        <taxon>Tsukamurellaceae</taxon>
        <taxon>Tsukamurella</taxon>
    </lineage>
</organism>
<comment type="caution">
    <text evidence="4">The sequence shown here is derived from an EMBL/GenBank/DDBJ whole genome shotgun (WGS) entry which is preliminary data.</text>
</comment>
<feature type="signal peptide" evidence="2">
    <location>
        <begin position="1"/>
        <end position="25"/>
    </location>
</feature>
<feature type="region of interest" description="Disordered" evidence="1">
    <location>
        <begin position="326"/>
        <end position="345"/>
    </location>
</feature>
<dbReference type="PANTHER" id="PTHR19328:SF13">
    <property type="entry name" value="HIPL1 PROTEIN"/>
    <property type="match status" value="1"/>
</dbReference>
<feature type="domain" description="Glucose/Sorbosone dehydrogenase" evidence="3">
    <location>
        <begin position="50"/>
        <end position="338"/>
    </location>
</feature>
<feature type="chain" id="PRO_5041641036" evidence="2">
    <location>
        <begin position="26"/>
        <end position="352"/>
    </location>
</feature>
<dbReference type="SUPFAM" id="SSF50952">
    <property type="entry name" value="Soluble quinoprotein glucose dehydrogenase"/>
    <property type="match status" value="1"/>
</dbReference>
<dbReference type="InterPro" id="IPR011041">
    <property type="entry name" value="Quinoprot_gluc/sorb_DH_b-prop"/>
</dbReference>
<evidence type="ECO:0000313" key="5">
    <source>
        <dbReference type="Proteomes" id="UP001178281"/>
    </source>
</evidence>
<dbReference type="Pfam" id="PF07995">
    <property type="entry name" value="GSDH"/>
    <property type="match status" value="1"/>
</dbReference>
<dbReference type="InterPro" id="IPR011042">
    <property type="entry name" value="6-blade_b-propeller_TolB-like"/>
</dbReference>